<evidence type="ECO:0000256" key="3">
    <source>
        <dbReference type="SAM" id="MobiDB-lite"/>
    </source>
</evidence>
<dbReference type="InterPro" id="IPR036028">
    <property type="entry name" value="SH3-like_dom_sf"/>
</dbReference>
<dbReference type="EMBL" id="OVEO01000001">
    <property type="protein sequence ID" value="SPQ93168.1"/>
    <property type="molecule type" value="Genomic_DNA"/>
</dbReference>
<accession>A0A3P3XZ05</accession>
<name>A0A3P3XZ05_PLABS</name>
<evidence type="ECO:0000313" key="5">
    <source>
        <dbReference type="EMBL" id="SPQ93168.1"/>
    </source>
</evidence>
<dbReference type="SUPFAM" id="SSF50044">
    <property type="entry name" value="SH3-domain"/>
    <property type="match status" value="1"/>
</dbReference>
<feature type="region of interest" description="Disordered" evidence="3">
    <location>
        <begin position="89"/>
        <end position="147"/>
    </location>
</feature>
<dbReference type="Pfam" id="PF00018">
    <property type="entry name" value="SH3_1"/>
    <property type="match status" value="1"/>
</dbReference>
<dbReference type="Gene3D" id="2.30.30.40">
    <property type="entry name" value="SH3 Domains"/>
    <property type="match status" value="1"/>
</dbReference>
<reference evidence="5 6" key="1">
    <citation type="submission" date="2018-03" db="EMBL/GenBank/DDBJ databases">
        <authorList>
            <person name="Fogelqvist J."/>
        </authorList>
    </citation>
    <scope>NUCLEOTIDE SEQUENCE [LARGE SCALE GENOMIC DNA]</scope>
</reference>
<sequence length="822" mass="88823">MGTRPAAVRPLAMSSDTLPAPGHVQRLQIFFENIITNGYTGTADMPSMRVDYRRPDQAAPLLARRTVPVVIKDRIRQLMAPFGAPVVAAQQPATGQSARKRDSTPRSAVSFGDAPADPHRAVHIGNARRESDQGSRPNLIGAGSVQRSRVSSNKLSVEEAAFVPKALKTTLEKVDSMVIDDKEVLDGINQADEFDVGWDSAEDHSVSAAVDQDDIIDGEEETVSGVEDEDDAQALFHARLIVDFQGQTGSELHGKKGDRVVAYEVNDDGWCLVRNGDEIGWIPQSFIEMVDRRQARQRSTSSSLAPSFEVDFRNAIPGQADRDNVLKFVADSGLLSEARAHGNVVVYADLIDGILRAGRTTSGALSALLELERHRRNFPDLKSIADAVAHLRASWDDVAVEAAHVIASGAASLFKDPRTTLSMEGVTRIIIESTCGSAIVERLKEEIAHEPRHERASDLLSALQVRAQAHARARDTTAQEDCKTVFQALRRPDLHVFRGFLDLRPNPVLQVLYNGMTCDQVVAGLDALSAQGVLFDDLESIMCAVYKAAGHDPSRLCMGPGSPLAKYAAAEGDQDDANMTQAQRVQYQAKAIMTALSHPSITLFAAIDGNVSIRLADIAELMKAEPSLPSVLCNIHLLNARGVQLASFQDLVASQHEPSLSTAKTAVLEALRRHADELFVVEGAAAVSSMTLEGVSRFLNATGAHADALSILQDDIIGKRRQFETITALAASIAKIHEERAAARTRDIAEVSAWFGDHAVFNKPVDLFAADVAALLDRAGSAPALLSALNHFVDKGVSFATLDDLHTTADKFFQTAPKPNEQ</sequence>
<feature type="domain" description="SH3" evidence="4">
    <location>
        <begin position="233"/>
        <end position="292"/>
    </location>
</feature>
<organism evidence="5 6">
    <name type="scientific">Plasmodiophora brassicae</name>
    <name type="common">Clubroot disease agent</name>
    <dbReference type="NCBI Taxonomy" id="37360"/>
    <lineage>
        <taxon>Eukaryota</taxon>
        <taxon>Sar</taxon>
        <taxon>Rhizaria</taxon>
        <taxon>Endomyxa</taxon>
        <taxon>Phytomyxea</taxon>
        <taxon>Plasmodiophorida</taxon>
        <taxon>Plasmodiophoridae</taxon>
        <taxon>Plasmodiophora</taxon>
    </lineage>
</organism>
<gene>
    <name evidence="5" type="ORF">PLBR_LOCUS383</name>
</gene>
<keyword evidence="5" id="KW-0496">Mitochondrion</keyword>
<keyword evidence="1 2" id="KW-0728">SH3 domain</keyword>
<evidence type="ECO:0000256" key="2">
    <source>
        <dbReference type="PROSITE-ProRule" id="PRU00192"/>
    </source>
</evidence>
<evidence type="ECO:0000259" key="4">
    <source>
        <dbReference type="PROSITE" id="PS50002"/>
    </source>
</evidence>
<protein>
    <recommendedName>
        <fullName evidence="4">SH3 domain-containing protein</fullName>
    </recommendedName>
</protein>
<dbReference type="PROSITE" id="PS50002">
    <property type="entry name" value="SH3"/>
    <property type="match status" value="1"/>
</dbReference>
<dbReference type="AlphaFoldDB" id="A0A3P3XZ05"/>
<geneLocation type="mitochondrion" evidence="5"/>
<dbReference type="InterPro" id="IPR001452">
    <property type="entry name" value="SH3_domain"/>
</dbReference>
<proteinExistence type="predicted"/>
<dbReference type="SMART" id="SM00326">
    <property type="entry name" value="SH3"/>
    <property type="match status" value="1"/>
</dbReference>
<evidence type="ECO:0000256" key="1">
    <source>
        <dbReference type="ARBA" id="ARBA00022443"/>
    </source>
</evidence>
<evidence type="ECO:0000313" key="6">
    <source>
        <dbReference type="Proteomes" id="UP000290189"/>
    </source>
</evidence>
<dbReference type="Proteomes" id="UP000290189">
    <property type="component" value="Unassembled WGS sequence"/>
</dbReference>